<evidence type="ECO:0000313" key="4">
    <source>
        <dbReference type="EMBL" id="ODO62644.1"/>
    </source>
</evidence>
<keyword evidence="1" id="KW-0732">Signal</keyword>
<feature type="chain" id="PRO_5043120290" evidence="1">
    <location>
        <begin position="24"/>
        <end position="157"/>
    </location>
</feature>
<keyword evidence="2" id="KW-0449">Lipoprotein</keyword>
<organism evidence="4 8">
    <name type="scientific">Lactiplantibacillus plantarum</name>
    <name type="common">Lactobacillus plantarum</name>
    <dbReference type="NCBI Taxonomy" id="1590"/>
    <lineage>
        <taxon>Bacteria</taxon>
        <taxon>Bacillati</taxon>
        <taxon>Bacillota</taxon>
        <taxon>Bacilli</taxon>
        <taxon>Lactobacillales</taxon>
        <taxon>Lactobacillaceae</taxon>
        <taxon>Lactiplantibacillus</taxon>
    </lineage>
</organism>
<dbReference type="Proteomes" id="UP000094892">
    <property type="component" value="Unassembled WGS sequence"/>
</dbReference>
<reference evidence="6 7" key="1">
    <citation type="submission" date="2016-03" db="EMBL/GenBank/DDBJ databases">
        <title>Comparative genomics of 54 Lactobacillus plantarum strains reveals genomic uncoupling from niche constraints.</title>
        <authorList>
            <person name="Martino M.E."/>
        </authorList>
    </citation>
    <scope>NUCLEOTIDE SEQUENCE [LARGE SCALE GENOMIC DNA]</scope>
    <source>
        <strain evidence="3 6">NAB2</strain>
        <strain evidence="2 7">Nizo2260</strain>
    </source>
</reference>
<accession>A0A0G9FCE5</accession>
<evidence type="ECO:0000313" key="8">
    <source>
        <dbReference type="Proteomes" id="UP000094892"/>
    </source>
</evidence>
<dbReference type="GeneID" id="89670124"/>
<dbReference type="AlphaFoldDB" id="A0A0G9FCE5"/>
<evidence type="ECO:0000256" key="1">
    <source>
        <dbReference type="SAM" id="SignalP"/>
    </source>
</evidence>
<evidence type="ECO:0000313" key="5">
    <source>
        <dbReference type="EMBL" id="QQM61557.1"/>
    </source>
</evidence>
<sequence length="157" mass="17311">MQKSRGIIVGLLLTGLLTGCHSATDTQTPTVQPATSKVSAVRSVTTRDFLGRWVSARPAMSLYLSTNHQVAWFRRGHTPIRSRATLTLSDTRATFTIDHNVAKLTLNDANQMTMNYQGTNIALIKDPNWQPEHNQVPTTTNDALKAGTLTPTFKLSY</sequence>
<evidence type="ECO:0000313" key="6">
    <source>
        <dbReference type="Proteomes" id="UP000076872"/>
    </source>
</evidence>
<dbReference type="PROSITE" id="PS51257">
    <property type="entry name" value="PROKAR_LIPOPROTEIN"/>
    <property type="match status" value="1"/>
</dbReference>
<feature type="signal peptide" evidence="1">
    <location>
        <begin position="1"/>
        <end position="23"/>
    </location>
</feature>
<reference evidence="5 9" key="3">
    <citation type="submission" date="2020-12" db="EMBL/GenBank/DDBJ databases">
        <title>Whole genome sequencing of Lactobacillus plantarum PC518.</title>
        <authorList>
            <person name="Guo Q."/>
        </authorList>
    </citation>
    <scope>NUCLEOTIDE SEQUENCE [LARGE SCALE GENOMIC DNA]</scope>
    <source>
        <strain evidence="5 9">PC518</strain>
    </source>
</reference>
<name>A0A0G9FCE5_LACPN</name>
<dbReference type="EMBL" id="CP066817">
    <property type="protein sequence ID" value="QQM61557.1"/>
    <property type="molecule type" value="Genomic_DNA"/>
</dbReference>
<proteinExistence type="predicted"/>
<dbReference type="RefSeq" id="WP_003644789.1">
    <property type="nucleotide sequence ID" value="NZ_AP028145.1"/>
</dbReference>
<dbReference type="Proteomes" id="UP000076989">
    <property type="component" value="Unassembled WGS sequence"/>
</dbReference>
<dbReference type="EMBL" id="MCOL01000001">
    <property type="protein sequence ID" value="ODO62644.1"/>
    <property type="molecule type" value="Genomic_DNA"/>
</dbReference>
<dbReference type="EMBL" id="LUWI01000022">
    <property type="protein sequence ID" value="KZU03732.1"/>
    <property type="molecule type" value="Genomic_DNA"/>
</dbReference>
<evidence type="ECO:0000313" key="9">
    <source>
        <dbReference type="Proteomes" id="UP000595466"/>
    </source>
</evidence>
<evidence type="ECO:0000313" key="3">
    <source>
        <dbReference type="EMBL" id="KZV04409.1"/>
    </source>
</evidence>
<protein>
    <submittedName>
        <fullName evidence="2">Lipoprotein</fullName>
    </submittedName>
</protein>
<evidence type="ECO:0000313" key="7">
    <source>
        <dbReference type="Proteomes" id="UP000076989"/>
    </source>
</evidence>
<gene>
    <name evidence="5" type="ORF">JH395_03090</name>
    <name evidence="4" type="ORF">LPJSA22_02662</name>
    <name evidence="3" type="ORF">NAB2_0818</name>
    <name evidence="2" type="ORF">Nizo2260_1972</name>
</gene>
<dbReference type="PATRIC" id="fig|1590.142.peg.2638"/>
<reference evidence="4 8" key="2">
    <citation type="submission" date="2016-08" db="EMBL/GenBank/DDBJ databases">
        <title>Genome sequencing of Lactobacillus plantarum JSA22, isolated from fermented soybean paste.</title>
        <authorList>
            <person name="Choi H.S."/>
        </authorList>
    </citation>
    <scope>NUCLEOTIDE SEQUENCE [LARGE SCALE GENOMIC DNA]</scope>
    <source>
        <strain evidence="4 8">JSA22</strain>
    </source>
</reference>
<dbReference type="Proteomes" id="UP000076872">
    <property type="component" value="Unassembled WGS sequence"/>
</dbReference>
<dbReference type="Proteomes" id="UP000595466">
    <property type="component" value="Chromosome"/>
</dbReference>
<evidence type="ECO:0000313" key="2">
    <source>
        <dbReference type="EMBL" id="KZU03732.1"/>
    </source>
</evidence>
<dbReference type="EMBL" id="LUXO01000021">
    <property type="protein sequence ID" value="KZV04409.1"/>
    <property type="molecule type" value="Genomic_DNA"/>
</dbReference>